<dbReference type="EMBL" id="GBXM01062651">
    <property type="protein sequence ID" value="JAH45926.1"/>
    <property type="molecule type" value="Transcribed_RNA"/>
</dbReference>
<reference evidence="1" key="1">
    <citation type="submission" date="2014-11" db="EMBL/GenBank/DDBJ databases">
        <authorList>
            <person name="Amaro Gonzalez C."/>
        </authorList>
    </citation>
    <scope>NUCLEOTIDE SEQUENCE</scope>
</reference>
<protein>
    <submittedName>
        <fullName evidence="1">Uncharacterized protein</fullName>
    </submittedName>
</protein>
<organism evidence="1">
    <name type="scientific">Anguilla anguilla</name>
    <name type="common">European freshwater eel</name>
    <name type="synonym">Muraena anguilla</name>
    <dbReference type="NCBI Taxonomy" id="7936"/>
    <lineage>
        <taxon>Eukaryota</taxon>
        <taxon>Metazoa</taxon>
        <taxon>Chordata</taxon>
        <taxon>Craniata</taxon>
        <taxon>Vertebrata</taxon>
        <taxon>Euteleostomi</taxon>
        <taxon>Actinopterygii</taxon>
        <taxon>Neopterygii</taxon>
        <taxon>Teleostei</taxon>
        <taxon>Anguilliformes</taxon>
        <taxon>Anguillidae</taxon>
        <taxon>Anguilla</taxon>
    </lineage>
</organism>
<sequence length="12" mass="1437">MFAFTLLFKCCI</sequence>
<reference evidence="1" key="2">
    <citation type="journal article" date="2015" name="Fish Shellfish Immunol.">
        <title>Early steps in the European eel (Anguilla anguilla)-Vibrio vulnificus interaction in the gills: Role of the RtxA13 toxin.</title>
        <authorList>
            <person name="Callol A."/>
            <person name="Pajuelo D."/>
            <person name="Ebbesson L."/>
            <person name="Teles M."/>
            <person name="MacKenzie S."/>
            <person name="Amaro C."/>
        </authorList>
    </citation>
    <scope>NUCLEOTIDE SEQUENCE</scope>
</reference>
<name>A0A0E9SXB2_ANGAN</name>
<evidence type="ECO:0000313" key="1">
    <source>
        <dbReference type="EMBL" id="JAH45926.1"/>
    </source>
</evidence>
<proteinExistence type="predicted"/>
<accession>A0A0E9SXB2</accession>